<dbReference type="EMBL" id="BPLR01015302">
    <property type="protein sequence ID" value="GIY75136.1"/>
    <property type="molecule type" value="Genomic_DNA"/>
</dbReference>
<protein>
    <submittedName>
        <fullName evidence="2">Uncharacterized protein</fullName>
    </submittedName>
</protein>
<comment type="caution">
    <text evidence="2">The sequence shown here is derived from an EMBL/GenBank/DDBJ whole genome shotgun (WGS) entry which is preliminary data.</text>
</comment>
<gene>
    <name evidence="2" type="ORF">CEXT_425071</name>
</gene>
<sequence>MLYCSGIQPGKDRTNSLALIAAWLTAAAGVKVISNKMKYCTNPYGNKYACYLVFRQQSNSSTGSEQTDTDTQLEGTEQSALPSHPCNWKRKRATKFGTPDCNTRGTERDIWLNSTSPFKKVLPAKIQDMAKFPFLASEKKEEKLAKMIP</sequence>
<evidence type="ECO:0000313" key="3">
    <source>
        <dbReference type="Proteomes" id="UP001054945"/>
    </source>
</evidence>
<evidence type="ECO:0000313" key="2">
    <source>
        <dbReference type="EMBL" id="GIY75136.1"/>
    </source>
</evidence>
<feature type="compositionally biased region" description="Polar residues" evidence="1">
    <location>
        <begin position="60"/>
        <end position="81"/>
    </location>
</feature>
<dbReference type="AlphaFoldDB" id="A0AAV4VZG5"/>
<dbReference type="Proteomes" id="UP001054945">
    <property type="component" value="Unassembled WGS sequence"/>
</dbReference>
<accession>A0AAV4VZG5</accession>
<keyword evidence="3" id="KW-1185">Reference proteome</keyword>
<feature type="region of interest" description="Disordered" evidence="1">
    <location>
        <begin position="60"/>
        <end position="85"/>
    </location>
</feature>
<evidence type="ECO:0000256" key="1">
    <source>
        <dbReference type="SAM" id="MobiDB-lite"/>
    </source>
</evidence>
<proteinExistence type="predicted"/>
<name>A0AAV4VZG5_CAEEX</name>
<reference evidence="2 3" key="1">
    <citation type="submission" date="2021-06" db="EMBL/GenBank/DDBJ databases">
        <title>Caerostris extrusa draft genome.</title>
        <authorList>
            <person name="Kono N."/>
            <person name="Arakawa K."/>
        </authorList>
    </citation>
    <scope>NUCLEOTIDE SEQUENCE [LARGE SCALE GENOMIC DNA]</scope>
</reference>
<organism evidence="2 3">
    <name type="scientific">Caerostris extrusa</name>
    <name type="common">Bark spider</name>
    <name type="synonym">Caerostris bankana</name>
    <dbReference type="NCBI Taxonomy" id="172846"/>
    <lineage>
        <taxon>Eukaryota</taxon>
        <taxon>Metazoa</taxon>
        <taxon>Ecdysozoa</taxon>
        <taxon>Arthropoda</taxon>
        <taxon>Chelicerata</taxon>
        <taxon>Arachnida</taxon>
        <taxon>Araneae</taxon>
        <taxon>Araneomorphae</taxon>
        <taxon>Entelegynae</taxon>
        <taxon>Araneoidea</taxon>
        <taxon>Araneidae</taxon>
        <taxon>Caerostris</taxon>
    </lineage>
</organism>